<sequence length="372" mass="38809">MSRQTGLARGPSARSRLLVYGGVLAGALLVLFGPQLAEWGLSALGCPLGFGAPGAGCTGVLEAPARALVRWSQASPPLETAFVLFNQAWPLLLCWAAAVILSLRADRTRSTPAPASPRGGSPPHSTPQGLTPEAARARWIAARQHEQAEEALANSRALHDQLFAEAGFVGGVAFACALLICGLFAFCLAFGLPLLGGVSAEYTLHAFGCDAPAQAAMDPLARACGTLEQRLGPYRQPFFGALLSPLWLFTQFGDVLLLWLLCISALTVLPALRFGLRRLLRAYPPIWLGLIATACLAAIATVSGWLSSASHSNGSLPGPGDPVPALAFLQNIALALLVGCVLLVLATLACVAAVVMTVRARRNPSGPSTRKP</sequence>
<dbReference type="RefSeq" id="WP_091239679.1">
    <property type="nucleotide sequence ID" value="NZ_FNAG01000002.1"/>
</dbReference>
<evidence type="ECO:0000256" key="1">
    <source>
        <dbReference type="SAM" id="MobiDB-lite"/>
    </source>
</evidence>
<feature type="transmembrane region" description="Helical" evidence="2">
    <location>
        <begin position="326"/>
        <end position="355"/>
    </location>
</feature>
<accession>A0A1G6TZL1</accession>
<evidence type="ECO:0000313" key="3">
    <source>
        <dbReference type="EMBL" id="SDD34501.1"/>
    </source>
</evidence>
<feature type="region of interest" description="Disordered" evidence="1">
    <location>
        <begin position="110"/>
        <end position="130"/>
    </location>
</feature>
<gene>
    <name evidence="3" type="ORF">SAMN04488509_10288</name>
</gene>
<name>A0A1G6TZL1_9GAMM</name>
<feature type="transmembrane region" description="Helical" evidence="2">
    <location>
        <begin position="17"/>
        <end position="37"/>
    </location>
</feature>
<keyword evidence="2" id="KW-1133">Transmembrane helix</keyword>
<feature type="transmembrane region" description="Helical" evidence="2">
    <location>
        <begin position="166"/>
        <end position="192"/>
    </location>
</feature>
<dbReference type="Proteomes" id="UP000199603">
    <property type="component" value="Unassembled WGS sequence"/>
</dbReference>
<organism evidence="3 4">
    <name type="scientific">Aquimonas voraii</name>
    <dbReference type="NCBI Taxonomy" id="265719"/>
    <lineage>
        <taxon>Bacteria</taxon>
        <taxon>Pseudomonadati</taxon>
        <taxon>Pseudomonadota</taxon>
        <taxon>Gammaproteobacteria</taxon>
        <taxon>Lysobacterales</taxon>
        <taxon>Lysobacteraceae</taxon>
        <taxon>Aquimonas</taxon>
    </lineage>
</organism>
<feature type="transmembrane region" description="Helical" evidence="2">
    <location>
        <begin position="81"/>
        <end position="103"/>
    </location>
</feature>
<evidence type="ECO:0000256" key="2">
    <source>
        <dbReference type="SAM" id="Phobius"/>
    </source>
</evidence>
<proteinExistence type="predicted"/>
<dbReference type="AlphaFoldDB" id="A0A1G6TZL1"/>
<feature type="transmembrane region" description="Helical" evidence="2">
    <location>
        <begin position="286"/>
        <end position="306"/>
    </location>
</feature>
<keyword evidence="2" id="KW-0472">Membrane</keyword>
<keyword evidence="2" id="KW-0812">Transmembrane</keyword>
<feature type="transmembrane region" description="Helical" evidence="2">
    <location>
        <begin position="256"/>
        <end position="274"/>
    </location>
</feature>
<feature type="compositionally biased region" description="Low complexity" evidence="1">
    <location>
        <begin position="112"/>
        <end position="123"/>
    </location>
</feature>
<protein>
    <submittedName>
        <fullName evidence="3">Uncharacterized protein</fullName>
    </submittedName>
</protein>
<evidence type="ECO:0000313" key="4">
    <source>
        <dbReference type="Proteomes" id="UP000199603"/>
    </source>
</evidence>
<dbReference type="EMBL" id="FNAG01000002">
    <property type="protein sequence ID" value="SDD34501.1"/>
    <property type="molecule type" value="Genomic_DNA"/>
</dbReference>
<keyword evidence="4" id="KW-1185">Reference proteome</keyword>
<dbReference type="OrthoDB" id="8809604at2"/>
<reference evidence="3 4" key="1">
    <citation type="submission" date="2016-10" db="EMBL/GenBank/DDBJ databases">
        <authorList>
            <person name="de Groot N.N."/>
        </authorList>
    </citation>
    <scope>NUCLEOTIDE SEQUENCE [LARGE SCALE GENOMIC DNA]</scope>
    <source>
        <strain evidence="3 4">DSM 16957</strain>
    </source>
</reference>